<evidence type="ECO:0000256" key="5">
    <source>
        <dbReference type="ARBA" id="ARBA00023242"/>
    </source>
</evidence>
<evidence type="ECO:0000259" key="7">
    <source>
        <dbReference type="PROSITE" id="PS51369"/>
    </source>
</evidence>
<evidence type="ECO:0000313" key="8">
    <source>
        <dbReference type="EMBL" id="RDX74498.1"/>
    </source>
</evidence>
<sequence length="268" mass="29468">MEGVHGHNRNVIRKPNFPLQLLEKKDEVEERTQPPSAAAVKRGSTKDRHTKVEGRGRRVRMPAACAARVFQLTRELGHKSDGETIEWLLRQAEPAVIAATGTGTIPANFTSLNISVRSSGSSLSSPSQFFNRHINSTNYHTLAEDSRRFSFPDASSFLNVASEEEGLGLEWKRRQEMISHVGSCLSQSSTESVPAMMSGADSLWAIPYAPSSATGIHFTNFSSLLTAQQVLPFSSSMLTETNHFGLLATLNAYSAQHHHRLHGDQTNN</sequence>
<keyword evidence="3" id="KW-0238">DNA-binding</keyword>
<reference evidence="8" key="1">
    <citation type="submission" date="2018-05" db="EMBL/GenBank/DDBJ databases">
        <title>Draft genome of Mucuna pruriens seed.</title>
        <authorList>
            <person name="Nnadi N.E."/>
            <person name="Vos R."/>
            <person name="Hasami M.H."/>
            <person name="Devisetty U.K."/>
            <person name="Aguiy J.C."/>
        </authorList>
    </citation>
    <scope>NUCLEOTIDE SEQUENCE [LARGE SCALE GENOMIC DNA]</scope>
    <source>
        <strain evidence="8">JCA_2017</strain>
    </source>
</reference>
<evidence type="ECO:0000256" key="4">
    <source>
        <dbReference type="ARBA" id="ARBA00023163"/>
    </source>
</evidence>
<name>A0A371F885_MUCPR</name>
<accession>A0A371F885</accession>
<evidence type="ECO:0000256" key="2">
    <source>
        <dbReference type="ARBA" id="ARBA00023015"/>
    </source>
</evidence>
<feature type="compositionally biased region" description="Basic and acidic residues" evidence="6">
    <location>
        <begin position="44"/>
        <end position="56"/>
    </location>
</feature>
<dbReference type="GO" id="GO:0043565">
    <property type="term" value="F:sequence-specific DNA binding"/>
    <property type="evidence" value="ECO:0007669"/>
    <property type="project" value="TreeGrafter"/>
</dbReference>
<dbReference type="PROSITE" id="PS51369">
    <property type="entry name" value="TCP"/>
    <property type="match status" value="1"/>
</dbReference>
<comment type="caution">
    <text evidence="8">The sequence shown here is derived from an EMBL/GenBank/DDBJ whole genome shotgun (WGS) entry which is preliminary data.</text>
</comment>
<protein>
    <submittedName>
        <fullName evidence="8">Transcription factor TCP15</fullName>
    </submittedName>
</protein>
<feature type="region of interest" description="Disordered" evidence="6">
    <location>
        <begin position="1"/>
        <end position="57"/>
    </location>
</feature>
<feature type="domain" description="TCP" evidence="7">
    <location>
        <begin position="45"/>
        <end position="99"/>
    </location>
</feature>
<evidence type="ECO:0000313" key="9">
    <source>
        <dbReference type="Proteomes" id="UP000257109"/>
    </source>
</evidence>
<feature type="compositionally biased region" description="Basic and acidic residues" evidence="6">
    <location>
        <begin position="22"/>
        <end position="32"/>
    </location>
</feature>
<dbReference type="InterPro" id="IPR017887">
    <property type="entry name" value="TF_TCP_subgr"/>
</dbReference>
<evidence type="ECO:0000256" key="3">
    <source>
        <dbReference type="ARBA" id="ARBA00023125"/>
    </source>
</evidence>
<keyword evidence="9" id="KW-1185">Reference proteome</keyword>
<keyword evidence="5" id="KW-0539">Nucleus</keyword>
<dbReference type="EMBL" id="QJKJ01010161">
    <property type="protein sequence ID" value="RDX74498.1"/>
    <property type="molecule type" value="Genomic_DNA"/>
</dbReference>
<keyword evidence="4" id="KW-0804">Transcription</keyword>
<dbReference type="InterPro" id="IPR005333">
    <property type="entry name" value="Transcription_factor_TCP"/>
</dbReference>
<proteinExistence type="predicted"/>
<dbReference type="PANTHER" id="PTHR31072">
    <property type="entry name" value="TRANSCRIPTION FACTOR TCP4-RELATED"/>
    <property type="match status" value="1"/>
</dbReference>
<evidence type="ECO:0000256" key="6">
    <source>
        <dbReference type="SAM" id="MobiDB-lite"/>
    </source>
</evidence>
<organism evidence="8 9">
    <name type="scientific">Mucuna pruriens</name>
    <name type="common">Velvet bean</name>
    <name type="synonym">Dolichos pruriens</name>
    <dbReference type="NCBI Taxonomy" id="157652"/>
    <lineage>
        <taxon>Eukaryota</taxon>
        <taxon>Viridiplantae</taxon>
        <taxon>Streptophyta</taxon>
        <taxon>Embryophyta</taxon>
        <taxon>Tracheophyta</taxon>
        <taxon>Spermatophyta</taxon>
        <taxon>Magnoliopsida</taxon>
        <taxon>eudicotyledons</taxon>
        <taxon>Gunneridae</taxon>
        <taxon>Pentapetalae</taxon>
        <taxon>rosids</taxon>
        <taxon>fabids</taxon>
        <taxon>Fabales</taxon>
        <taxon>Fabaceae</taxon>
        <taxon>Papilionoideae</taxon>
        <taxon>50 kb inversion clade</taxon>
        <taxon>NPAAA clade</taxon>
        <taxon>indigoferoid/millettioid clade</taxon>
        <taxon>Phaseoleae</taxon>
        <taxon>Mucuna</taxon>
    </lineage>
</organism>
<comment type="subcellular location">
    <subcellularLocation>
        <location evidence="1">Nucleus</location>
    </subcellularLocation>
</comment>
<dbReference type="STRING" id="157652.A0A371F885"/>
<feature type="compositionally biased region" description="Basic residues" evidence="6">
    <location>
        <begin position="1"/>
        <end position="12"/>
    </location>
</feature>
<evidence type="ECO:0000256" key="1">
    <source>
        <dbReference type="ARBA" id="ARBA00004123"/>
    </source>
</evidence>
<dbReference type="Pfam" id="PF03634">
    <property type="entry name" value="TCP"/>
    <property type="match status" value="1"/>
</dbReference>
<dbReference type="Proteomes" id="UP000257109">
    <property type="component" value="Unassembled WGS sequence"/>
</dbReference>
<gene>
    <name evidence="8" type="primary">TCP15</name>
    <name evidence="8" type="ORF">CR513_45752</name>
</gene>
<dbReference type="GO" id="GO:0003700">
    <property type="term" value="F:DNA-binding transcription factor activity"/>
    <property type="evidence" value="ECO:0007669"/>
    <property type="project" value="InterPro"/>
</dbReference>
<dbReference type="OrthoDB" id="1904351at2759"/>
<feature type="non-terminal residue" evidence="8">
    <location>
        <position position="1"/>
    </location>
</feature>
<dbReference type="PANTHER" id="PTHR31072:SF170">
    <property type="entry name" value="TRANSCRIPTION FACTOR TCP15-RELATED"/>
    <property type="match status" value="1"/>
</dbReference>
<dbReference type="AlphaFoldDB" id="A0A371F885"/>
<keyword evidence="2" id="KW-0805">Transcription regulation</keyword>
<dbReference type="GO" id="GO:0005634">
    <property type="term" value="C:nucleus"/>
    <property type="evidence" value="ECO:0007669"/>
    <property type="project" value="UniProtKB-SubCell"/>
</dbReference>